<evidence type="ECO:0000313" key="1">
    <source>
        <dbReference type="EMBL" id="MFC3072376.1"/>
    </source>
</evidence>
<comment type="caution">
    <text evidence="1">The sequence shown here is derived from an EMBL/GenBank/DDBJ whole genome shotgun (WGS) entry which is preliminary data.</text>
</comment>
<organism evidence="1 2">
    <name type="scientific">Shinella pollutisoli</name>
    <dbReference type="NCBI Taxonomy" id="2250594"/>
    <lineage>
        <taxon>Bacteria</taxon>
        <taxon>Pseudomonadati</taxon>
        <taxon>Pseudomonadota</taxon>
        <taxon>Alphaproteobacteria</taxon>
        <taxon>Hyphomicrobiales</taxon>
        <taxon>Rhizobiaceae</taxon>
        <taxon>Shinella</taxon>
    </lineage>
</organism>
<gene>
    <name evidence="1" type="ORF">ACFOHH_04580</name>
</gene>
<name>A0ABV7DBR0_9HYPH</name>
<accession>A0ABV7DBR0</accession>
<keyword evidence="2" id="KW-1185">Reference proteome</keyword>
<sequence>MTFCEAYALYGRDSMAIAKACGITEAKAYNLMAARADRDRGVMPYAERKAREKKSKRAWYLKNKARLAEMQREGLA</sequence>
<evidence type="ECO:0000313" key="2">
    <source>
        <dbReference type="Proteomes" id="UP001595377"/>
    </source>
</evidence>
<dbReference type="Proteomes" id="UP001595377">
    <property type="component" value="Unassembled WGS sequence"/>
</dbReference>
<proteinExistence type="predicted"/>
<dbReference type="RefSeq" id="WP_257317896.1">
    <property type="nucleotide sequence ID" value="NZ_JANFDG010000035.1"/>
</dbReference>
<reference evidence="2" key="1">
    <citation type="journal article" date="2019" name="Int. J. Syst. Evol. Microbiol.">
        <title>The Global Catalogue of Microorganisms (GCM) 10K type strain sequencing project: providing services to taxonomists for standard genome sequencing and annotation.</title>
        <authorList>
            <consortium name="The Broad Institute Genomics Platform"/>
            <consortium name="The Broad Institute Genome Sequencing Center for Infectious Disease"/>
            <person name="Wu L."/>
            <person name="Ma J."/>
        </authorList>
    </citation>
    <scope>NUCLEOTIDE SEQUENCE [LARGE SCALE GENOMIC DNA]</scope>
    <source>
        <strain evidence="2">KCTC 52677</strain>
    </source>
</reference>
<dbReference type="EMBL" id="JBHRSP010000006">
    <property type="protein sequence ID" value="MFC3072376.1"/>
    <property type="molecule type" value="Genomic_DNA"/>
</dbReference>
<protein>
    <submittedName>
        <fullName evidence="1">Uncharacterized protein</fullName>
    </submittedName>
</protein>